<evidence type="ECO:0000256" key="1">
    <source>
        <dbReference type="ARBA" id="ARBA00004202"/>
    </source>
</evidence>
<dbReference type="Pfam" id="PF00535">
    <property type="entry name" value="Glycos_transf_2"/>
    <property type="match status" value="1"/>
</dbReference>
<dbReference type="InterPro" id="IPR001173">
    <property type="entry name" value="Glyco_trans_2-like"/>
</dbReference>
<feature type="domain" description="Glycosyltransferase 2-like" evidence="8">
    <location>
        <begin position="5"/>
        <end position="114"/>
    </location>
</feature>
<reference evidence="9 10" key="1">
    <citation type="submission" date="2024-06" db="EMBL/GenBank/DDBJ databases">
        <title>The Natural Products Discovery Center: Release of the First 8490 Sequenced Strains for Exploring Actinobacteria Biosynthetic Diversity.</title>
        <authorList>
            <person name="Kalkreuter E."/>
            <person name="Kautsar S.A."/>
            <person name="Yang D."/>
            <person name="Bader C.D."/>
            <person name="Teijaro C.N."/>
            <person name="Fluegel L."/>
            <person name="Davis C.M."/>
            <person name="Simpson J.R."/>
            <person name="Lauterbach L."/>
            <person name="Steele A.D."/>
            <person name="Gui C."/>
            <person name="Meng S."/>
            <person name="Li G."/>
            <person name="Viehrig K."/>
            <person name="Ye F."/>
            <person name="Su P."/>
            <person name="Kiefer A.F."/>
            <person name="Nichols A."/>
            <person name="Cepeda A.J."/>
            <person name="Yan W."/>
            <person name="Fan B."/>
            <person name="Jiang Y."/>
            <person name="Adhikari A."/>
            <person name="Zheng C.-J."/>
            <person name="Schuster L."/>
            <person name="Cowan T.M."/>
            <person name="Smanski M.J."/>
            <person name="Chevrette M.G."/>
            <person name="De Carvalho L.P.S."/>
            <person name="Shen B."/>
        </authorList>
    </citation>
    <scope>NUCLEOTIDE SEQUENCE [LARGE SCALE GENOMIC DNA]</scope>
    <source>
        <strain evidence="9 10">NPDC038104</strain>
    </source>
</reference>
<feature type="region of interest" description="Disordered" evidence="7">
    <location>
        <begin position="701"/>
        <end position="742"/>
    </location>
</feature>
<comment type="subcellular location">
    <subcellularLocation>
        <location evidence="1">Cell membrane</location>
        <topology evidence="1">Peripheral membrane protein</topology>
    </subcellularLocation>
</comment>
<comment type="caution">
    <text evidence="9">The sequence shown here is derived from an EMBL/GenBank/DDBJ whole genome shotgun (WGS) entry which is preliminary data.</text>
</comment>
<keyword evidence="5" id="KW-0777">Teichoic acid biosynthesis</keyword>
<dbReference type="PANTHER" id="PTHR22916:SF3">
    <property type="entry name" value="UDP-GLCNAC:BETAGAL BETA-1,3-N-ACETYLGLUCOSAMINYLTRANSFERASE-LIKE PROTEIN 1"/>
    <property type="match status" value="1"/>
</dbReference>
<keyword evidence="4" id="KW-0808">Transferase</keyword>
<protein>
    <submittedName>
        <fullName evidence="9">CDP-glycerol glycerophosphotransferase family protein</fullName>
    </submittedName>
</protein>
<accession>A0ABV2YDT2</accession>
<evidence type="ECO:0000313" key="10">
    <source>
        <dbReference type="Proteomes" id="UP001550850"/>
    </source>
</evidence>
<evidence type="ECO:0000259" key="8">
    <source>
        <dbReference type="Pfam" id="PF00535"/>
    </source>
</evidence>
<name>A0ABV2YDT2_9ACTN</name>
<evidence type="ECO:0000256" key="5">
    <source>
        <dbReference type="ARBA" id="ARBA00022944"/>
    </source>
</evidence>
<evidence type="ECO:0000256" key="4">
    <source>
        <dbReference type="ARBA" id="ARBA00022679"/>
    </source>
</evidence>
<evidence type="ECO:0000256" key="7">
    <source>
        <dbReference type="SAM" id="MobiDB-lite"/>
    </source>
</evidence>
<gene>
    <name evidence="9" type="ORF">AB0E65_06700</name>
</gene>
<keyword evidence="3" id="KW-1003">Cell membrane</keyword>
<dbReference type="InterPro" id="IPR043149">
    <property type="entry name" value="TagF_N"/>
</dbReference>
<dbReference type="PANTHER" id="PTHR22916">
    <property type="entry name" value="GLYCOSYLTRANSFERASE"/>
    <property type="match status" value="1"/>
</dbReference>
<evidence type="ECO:0000256" key="3">
    <source>
        <dbReference type="ARBA" id="ARBA00022475"/>
    </source>
</evidence>
<keyword evidence="10" id="KW-1185">Reference proteome</keyword>
<sequence>MPRFSVIVPAYRVQAYLHSCLESVLGQSYTDLELIVVDDGSPDRCGAIIDEFAARDARVRPVHLERNTGLGPARNTGLERASGDYLIFLDGDDALTPHALRAIAERLDHTGDPDVLVYDYARLRLDGTAVRNRLAAELREDGPAPFPLDDRPGLLNLLMVVWNKAYRRAYVERENLRFPGGCYEDTPFTYPALLAAGSLATLDRVCVHYRQRRLGNILGTPGRQHFDVFAQYDRVFAFLDARPGLAHWRGPLFHRMTDHCFTVLNRADRLPPGADREFLRRARAHHRRHRVSGPPPAGLRARGRDLVLRSGSVRLWRTLRLALAASRRAGRPARAALRRARALLLRVHFAVQRLLPTRDLALFTAGDGAAPYGGDPGALETAFRMWSPRTRTAWAAPRALSDTVPPETRRLTPGSLAWWTALARARYLVTDTGFGRPVRPRRGQVLLHTLDGLPLTRAGLDAARPDVDAVLADVDTWDLCLSGDSHTTLVHERGFPGRYTTLEFGRPRTDAYQRATAQDVARGRALLGVPAERTAVLYAPVPRPHPEPSLDVEDLARRLGERFVLLTTVPDPGTYPPGRVIDVSRTAAPAATLCLAADVLLTDCSPLIADFAALDRPVVLWGPDRAALDAVRGLYPVQVPGAVAEDTAELARLLVTGACDGPALAELRAAFRERHCPHDDGRVAERVVRRVVLGERAGLPAVTPPAERRPAPAAAPVRATGTGPAALPAARPAAGYGLAEQR</sequence>
<keyword evidence="6" id="KW-0472">Membrane</keyword>
<dbReference type="SUPFAM" id="SSF53448">
    <property type="entry name" value="Nucleotide-diphospho-sugar transferases"/>
    <property type="match status" value="1"/>
</dbReference>
<evidence type="ECO:0000256" key="6">
    <source>
        <dbReference type="ARBA" id="ARBA00023136"/>
    </source>
</evidence>
<dbReference type="InterPro" id="IPR029044">
    <property type="entry name" value="Nucleotide-diphossugar_trans"/>
</dbReference>
<dbReference type="Gene3D" id="3.40.50.12580">
    <property type="match status" value="1"/>
</dbReference>
<dbReference type="RefSeq" id="WP_108955099.1">
    <property type="nucleotide sequence ID" value="NZ_BEVZ01000005.1"/>
</dbReference>
<dbReference type="Pfam" id="PF04464">
    <property type="entry name" value="Glyphos_transf"/>
    <property type="match status" value="1"/>
</dbReference>
<evidence type="ECO:0000256" key="2">
    <source>
        <dbReference type="ARBA" id="ARBA00010488"/>
    </source>
</evidence>
<dbReference type="InterPro" id="IPR043148">
    <property type="entry name" value="TagF_C"/>
</dbReference>
<evidence type="ECO:0000313" key="9">
    <source>
        <dbReference type="EMBL" id="MEU3553900.1"/>
    </source>
</evidence>
<dbReference type="Gene3D" id="3.40.50.11820">
    <property type="match status" value="1"/>
</dbReference>
<dbReference type="Gene3D" id="3.90.550.10">
    <property type="entry name" value="Spore Coat Polysaccharide Biosynthesis Protein SpsA, Chain A"/>
    <property type="match status" value="1"/>
</dbReference>
<organism evidence="9 10">
    <name type="scientific">Streptomyces fragilis</name>
    <dbReference type="NCBI Taxonomy" id="67301"/>
    <lineage>
        <taxon>Bacteria</taxon>
        <taxon>Bacillati</taxon>
        <taxon>Actinomycetota</taxon>
        <taxon>Actinomycetes</taxon>
        <taxon>Kitasatosporales</taxon>
        <taxon>Streptomycetaceae</taxon>
        <taxon>Streptomyces</taxon>
    </lineage>
</organism>
<dbReference type="EMBL" id="JBEZUR010000006">
    <property type="protein sequence ID" value="MEU3553900.1"/>
    <property type="molecule type" value="Genomic_DNA"/>
</dbReference>
<comment type="similarity">
    <text evidence="2">Belongs to the CDP-glycerol glycerophosphotransferase family.</text>
</comment>
<dbReference type="Proteomes" id="UP001550850">
    <property type="component" value="Unassembled WGS sequence"/>
</dbReference>
<proteinExistence type="inferred from homology"/>
<dbReference type="CDD" id="cd00761">
    <property type="entry name" value="Glyco_tranf_GTA_type"/>
    <property type="match status" value="1"/>
</dbReference>
<dbReference type="InterPro" id="IPR007554">
    <property type="entry name" value="Glycerophosphate_synth"/>
</dbReference>